<dbReference type="RefSeq" id="WP_168913248.1">
    <property type="nucleotide sequence ID" value="NZ_JABACI010000004.1"/>
</dbReference>
<proteinExistence type="inferred from homology"/>
<comment type="caution">
    <text evidence="8">The sequence shown here is derived from an EMBL/GenBank/DDBJ whole genome shotgun (WGS) entry which is preliminary data.</text>
</comment>
<dbReference type="InterPro" id="IPR006139">
    <property type="entry name" value="D-isomer_2_OHA_DH_cat_dom"/>
</dbReference>
<keyword evidence="3 5" id="KW-0560">Oxidoreductase</keyword>
<dbReference type="PANTHER" id="PTHR42789">
    <property type="entry name" value="D-ISOMER SPECIFIC 2-HYDROXYACID DEHYDROGENASE FAMILY PROTEIN (AFU_ORTHOLOGUE AFUA_6G10090)"/>
    <property type="match status" value="1"/>
</dbReference>
<accession>A0ABX1KCL9</accession>
<evidence type="ECO:0000256" key="1">
    <source>
        <dbReference type="ARBA" id="ARBA00005854"/>
    </source>
</evidence>
<evidence type="ECO:0000256" key="5">
    <source>
        <dbReference type="RuleBase" id="RU003719"/>
    </source>
</evidence>
<dbReference type="Proteomes" id="UP001429745">
    <property type="component" value="Unassembled WGS sequence"/>
</dbReference>
<gene>
    <name evidence="8" type="ORF">HF576_13045</name>
</gene>
<evidence type="ECO:0000259" key="7">
    <source>
        <dbReference type="Pfam" id="PF02826"/>
    </source>
</evidence>
<dbReference type="SUPFAM" id="SSF52283">
    <property type="entry name" value="Formate/glycerate dehydrogenase catalytic domain-like"/>
    <property type="match status" value="1"/>
</dbReference>
<feature type="domain" description="D-isomer specific 2-hydroxyacid dehydrogenase NAD-binding" evidence="7">
    <location>
        <begin position="114"/>
        <end position="283"/>
    </location>
</feature>
<reference evidence="8 9" key="1">
    <citation type="submission" date="2020-04" db="EMBL/GenBank/DDBJ databases">
        <title>CFH 90308 Microbacterium sp.</title>
        <authorList>
            <person name="Nie G."/>
            <person name="Ming H."/>
            <person name="Xia T."/>
        </authorList>
    </citation>
    <scope>NUCLEOTIDE SEQUENCE [LARGE SCALE GENOMIC DNA]</scope>
    <source>
        <strain evidence="8 9">CFH 90308</strain>
    </source>
</reference>
<evidence type="ECO:0000256" key="4">
    <source>
        <dbReference type="ARBA" id="ARBA00023027"/>
    </source>
</evidence>
<evidence type="ECO:0000313" key="9">
    <source>
        <dbReference type="Proteomes" id="UP001429745"/>
    </source>
</evidence>
<dbReference type="InterPro" id="IPR029752">
    <property type="entry name" value="D-isomer_DH_CS1"/>
</dbReference>
<evidence type="ECO:0000256" key="3">
    <source>
        <dbReference type="ARBA" id="ARBA00023002"/>
    </source>
</evidence>
<organism evidence="8 9">
    <name type="scientific">Microbacterium salsuginis</name>
    <dbReference type="NCBI Taxonomy" id="2722803"/>
    <lineage>
        <taxon>Bacteria</taxon>
        <taxon>Bacillati</taxon>
        <taxon>Actinomycetota</taxon>
        <taxon>Actinomycetes</taxon>
        <taxon>Micrococcales</taxon>
        <taxon>Microbacteriaceae</taxon>
        <taxon>Microbacterium</taxon>
    </lineage>
</organism>
<evidence type="ECO:0000259" key="6">
    <source>
        <dbReference type="Pfam" id="PF00389"/>
    </source>
</evidence>
<comment type="similarity">
    <text evidence="1 5">Belongs to the D-isomer specific 2-hydroxyacid dehydrogenase family.</text>
</comment>
<keyword evidence="2" id="KW-0028">Amino-acid biosynthesis</keyword>
<dbReference type="PANTHER" id="PTHR42789:SF1">
    <property type="entry name" value="D-ISOMER SPECIFIC 2-HYDROXYACID DEHYDROGENASE FAMILY PROTEIN (AFU_ORTHOLOGUE AFUA_6G10090)"/>
    <property type="match status" value="1"/>
</dbReference>
<dbReference type="SUPFAM" id="SSF51735">
    <property type="entry name" value="NAD(P)-binding Rossmann-fold domains"/>
    <property type="match status" value="1"/>
</dbReference>
<keyword evidence="9" id="KW-1185">Reference proteome</keyword>
<keyword evidence="4" id="KW-0520">NAD</keyword>
<dbReference type="InterPro" id="IPR050857">
    <property type="entry name" value="D-2-hydroxyacid_DH"/>
</dbReference>
<protein>
    <submittedName>
        <fullName evidence="8">Oxidoreductase</fullName>
    </submittedName>
</protein>
<name>A0ABX1KCL9_9MICO</name>
<dbReference type="Pfam" id="PF02826">
    <property type="entry name" value="2-Hacid_dh_C"/>
    <property type="match status" value="1"/>
</dbReference>
<dbReference type="Pfam" id="PF00389">
    <property type="entry name" value="2-Hacid_dh"/>
    <property type="match status" value="1"/>
</dbReference>
<evidence type="ECO:0000313" key="8">
    <source>
        <dbReference type="EMBL" id="NLP84778.1"/>
    </source>
</evidence>
<evidence type="ECO:0000256" key="2">
    <source>
        <dbReference type="ARBA" id="ARBA00022605"/>
    </source>
</evidence>
<dbReference type="PROSITE" id="PS00065">
    <property type="entry name" value="D_2_HYDROXYACID_DH_1"/>
    <property type="match status" value="1"/>
</dbReference>
<feature type="domain" description="D-isomer specific 2-hydroxyacid dehydrogenase catalytic" evidence="6">
    <location>
        <begin position="41"/>
        <end position="303"/>
    </location>
</feature>
<dbReference type="InterPro" id="IPR006140">
    <property type="entry name" value="D-isomer_DH_NAD-bd"/>
</dbReference>
<dbReference type="InterPro" id="IPR036291">
    <property type="entry name" value="NAD(P)-bd_dom_sf"/>
</dbReference>
<sequence>MKILVTPRSITTRPLDDVPELDPLRARGWTLVAGPAGRLPTADELAALLPGVDGWVCGVEKVSAQTLASADRLKVIARNGVGADAIDTDAAAARGIEIALARGANANGVAELAVALMLSALRDIPATDAALHGGDWRRRLGSELADCNVGIVGYGAIGRIVSRLVRAFGARVFAYDPIADVSSDGAEAVSLAQLFAQSDIVTLHSPKPKSGHPLVDSALLESMPRGGVLVNTARSALVDTGAALDALRSGRLSAYAVDAFDQEPPVLDELLRHPRTIMTAHLGGYTDSSTRRATEQAVANVISRLTA</sequence>
<dbReference type="EMBL" id="JABACI010000004">
    <property type="protein sequence ID" value="NLP84778.1"/>
    <property type="molecule type" value="Genomic_DNA"/>
</dbReference>
<dbReference type="Gene3D" id="3.40.50.720">
    <property type="entry name" value="NAD(P)-binding Rossmann-like Domain"/>
    <property type="match status" value="2"/>
</dbReference>